<evidence type="ECO:0000259" key="1">
    <source>
        <dbReference type="PROSITE" id="PS50213"/>
    </source>
</evidence>
<accession>A0ABV5J4Y0</accession>
<reference evidence="2 3" key="1">
    <citation type="submission" date="2024-09" db="EMBL/GenBank/DDBJ databases">
        <authorList>
            <person name="Sun Q."/>
            <person name="Mori K."/>
        </authorList>
    </citation>
    <scope>NUCLEOTIDE SEQUENCE [LARGE SCALE GENOMIC DNA]</scope>
    <source>
        <strain evidence="2 3">CECT 7682</strain>
    </source>
</reference>
<protein>
    <submittedName>
        <fullName evidence="2">Fasciclin domain-containing protein</fullName>
    </submittedName>
</protein>
<dbReference type="PROSITE" id="PS51257">
    <property type="entry name" value="PROKAR_LIPOPROTEIN"/>
    <property type="match status" value="1"/>
</dbReference>
<dbReference type="InterPro" id="IPR000782">
    <property type="entry name" value="FAS1_domain"/>
</dbReference>
<dbReference type="RefSeq" id="WP_290247932.1">
    <property type="nucleotide sequence ID" value="NZ_JAUFQT010000001.1"/>
</dbReference>
<name>A0ABV5J4Y0_9BACT</name>
<evidence type="ECO:0000313" key="3">
    <source>
        <dbReference type="Proteomes" id="UP001589654"/>
    </source>
</evidence>
<dbReference type="Proteomes" id="UP001589654">
    <property type="component" value="Unassembled WGS sequence"/>
</dbReference>
<dbReference type="PANTHER" id="PTHR10900">
    <property type="entry name" value="PERIOSTIN-RELATED"/>
    <property type="match status" value="1"/>
</dbReference>
<evidence type="ECO:0000313" key="2">
    <source>
        <dbReference type="EMBL" id="MFB9211876.1"/>
    </source>
</evidence>
<keyword evidence="3" id="KW-1185">Reference proteome</keyword>
<dbReference type="PROSITE" id="PS50213">
    <property type="entry name" value="FAS1"/>
    <property type="match status" value="2"/>
</dbReference>
<organism evidence="2 3">
    <name type="scientific">Echinicola jeungdonensis</name>
    <dbReference type="NCBI Taxonomy" id="709343"/>
    <lineage>
        <taxon>Bacteria</taxon>
        <taxon>Pseudomonadati</taxon>
        <taxon>Bacteroidota</taxon>
        <taxon>Cytophagia</taxon>
        <taxon>Cytophagales</taxon>
        <taxon>Cyclobacteriaceae</taxon>
        <taxon>Echinicola</taxon>
    </lineage>
</organism>
<dbReference type="InterPro" id="IPR036378">
    <property type="entry name" value="FAS1_dom_sf"/>
</dbReference>
<proteinExistence type="predicted"/>
<dbReference type="Pfam" id="PF02469">
    <property type="entry name" value="Fasciclin"/>
    <property type="match status" value="2"/>
</dbReference>
<dbReference type="InterPro" id="IPR050904">
    <property type="entry name" value="Adhesion/Biosynth-related"/>
</dbReference>
<feature type="domain" description="FAS1" evidence="1">
    <location>
        <begin position="41"/>
        <end position="238"/>
    </location>
</feature>
<dbReference type="EMBL" id="JBHMEW010000055">
    <property type="protein sequence ID" value="MFB9211876.1"/>
    <property type="molecule type" value="Genomic_DNA"/>
</dbReference>
<sequence length="742" mass="84270">MNKFTKQLFACFCLASSFLVGCKEEFDEYYARPENLEGPIYQVLSDSSRHKGNFDHYLALVEKAGYKETLSRAGYWTAFAPTDEAFEQYFQENNLSGVEDIDEDKAYEIVTYSLVYNGYSHTDLGYYQNGPGRDTLSAAFRRKTAYYRGVYKENVGGEEIDVVAANRNGFDSYNLEDNNNKYIPYFMQHYLDINDLTSEDIEYFYNRPYTGAQVAEANIVTSNIAAENGYVHSIDKVIEPMPNIADYIDDNPQYSLFKSILEMEFRDLQTNTAISYNSSAYPELTERYGPVYDLSGPVHVKAYTGNYTFSPNNENFIGGNLAQSDSWSMFVPENDALQQFLDDVLLVYYGSIENVPDQIIYDFVNMHMWQAALWPSQFQLVTNNLNEEARFDPNANITDKKILSNGIFYGTNKVQEGNFFFTVYSRPYLDPQYSIMRELLNSYRITISDPDQTYGLILMSNQQLRDAGFEYDPGARNPWTYNGEPGQAYERLIRMLEMCIIKLGSEDELDDLSTGSGILETYGGEYIRYEDGEFFASGNMESGENVQVKMDETYESTNGPAFYTEGLLTYSEKLLSEKIFEFPQFSRFAEYLENSSIYDANSLQIEGVAIGQFFTVLIPSNEAINTAVADGVLPADPQTNDPEEIEQITNFLKYHFVPRNTIVPDGKKIVSANGSDFPTLYTTVDGETKEVVIDNSADGFQEPYTMTVTDLNGNVANVNIENSNVLASYAVLHEIDRVLESN</sequence>
<dbReference type="SUPFAM" id="SSF82153">
    <property type="entry name" value="FAS1 domain"/>
    <property type="match status" value="3"/>
</dbReference>
<dbReference type="PANTHER" id="PTHR10900:SF77">
    <property type="entry name" value="FI19380P1"/>
    <property type="match status" value="1"/>
</dbReference>
<gene>
    <name evidence="2" type="ORF">ACFFUR_08665</name>
</gene>
<feature type="domain" description="FAS1" evidence="1">
    <location>
        <begin position="572"/>
        <end position="739"/>
    </location>
</feature>
<comment type="caution">
    <text evidence="2">The sequence shown here is derived from an EMBL/GenBank/DDBJ whole genome shotgun (WGS) entry which is preliminary data.</text>
</comment>
<dbReference type="Gene3D" id="2.30.180.10">
    <property type="entry name" value="FAS1 domain"/>
    <property type="match status" value="2"/>
</dbReference>